<dbReference type="Gene3D" id="3.20.20.140">
    <property type="entry name" value="Metal-dependent hydrolases"/>
    <property type="match status" value="1"/>
</dbReference>
<dbReference type="InterPro" id="IPR052350">
    <property type="entry name" value="Metallo-dep_Lactonases"/>
</dbReference>
<dbReference type="InterPro" id="IPR006680">
    <property type="entry name" value="Amidohydro-rel"/>
</dbReference>
<dbReference type="EMBL" id="JBHSXQ010000007">
    <property type="protein sequence ID" value="MFC6907101.1"/>
    <property type="molecule type" value="Genomic_DNA"/>
</dbReference>
<feature type="domain" description="Amidohydrolase-related" evidence="2">
    <location>
        <begin position="4"/>
        <end position="274"/>
    </location>
</feature>
<comment type="caution">
    <text evidence="3">The sequence shown here is derived from an EMBL/GenBank/DDBJ whole genome shotgun (WGS) entry which is preliminary data.</text>
</comment>
<evidence type="ECO:0000313" key="3">
    <source>
        <dbReference type="EMBL" id="MFC6907101.1"/>
    </source>
</evidence>
<dbReference type="PANTHER" id="PTHR43569">
    <property type="entry name" value="AMIDOHYDROLASE"/>
    <property type="match status" value="1"/>
</dbReference>
<proteinExistence type="inferred from homology"/>
<organism evidence="3 4">
    <name type="scientific">Halalkalicoccus tibetensis</name>
    <dbReference type="NCBI Taxonomy" id="175632"/>
    <lineage>
        <taxon>Archaea</taxon>
        <taxon>Methanobacteriati</taxon>
        <taxon>Methanobacteriota</taxon>
        <taxon>Stenosarchaea group</taxon>
        <taxon>Halobacteria</taxon>
        <taxon>Halobacteriales</taxon>
        <taxon>Halococcaceae</taxon>
        <taxon>Halalkalicoccus</taxon>
    </lineage>
</organism>
<protein>
    <submittedName>
        <fullName evidence="3">Amidohydrolase family protein</fullName>
    </submittedName>
</protein>
<evidence type="ECO:0000313" key="4">
    <source>
        <dbReference type="Proteomes" id="UP001596312"/>
    </source>
</evidence>
<sequence>MVLDSHTHAWGPATVEHPWVNGPILDLVDAFDVHTVYTADRLLADMDRNGIDEAVVVGYPICEWTDNEYTLQIVKDHDRLYGIVMLDPFAEDASEQLQTCMAVDGVLGFRLGVACPYEQMWETFDPSVTWLRDAIKETEFWEAAVENNAIVQILCDHKQLDQAIELVETYPELTYLFDHFCHADPDTPLDTGTFSRLTDLAEFDSVAVKISEVPHMSNEGFPYQDMHSHVRWLIDVFGRERVIWGSDYPNVSDVASYAEARNWLRKVDSLSESDISWITDEAAYHHLGLLR</sequence>
<gene>
    <name evidence="3" type="ORF">ACFQGH_18105</name>
</gene>
<dbReference type="Proteomes" id="UP001596312">
    <property type="component" value="Unassembled WGS sequence"/>
</dbReference>
<dbReference type="RefSeq" id="WP_340605689.1">
    <property type="nucleotide sequence ID" value="NZ_JBBMXV010000007.1"/>
</dbReference>
<dbReference type="AlphaFoldDB" id="A0ABD5V893"/>
<accession>A0ABD5V893</accession>
<name>A0ABD5V893_9EURY</name>
<comment type="similarity">
    <text evidence="1">Belongs to the metallo-dependent hydrolases superfamily.</text>
</comment>
<dbReference type="PANTHER" id="PTHR43569:SF2">
    <property type="entry name" value="AMIDOHYDROLASE-RELATED DOMAIN-CONTAINING PROTEIN"/>
    <property type="match status" value="1"/>
</dbReference>
<evidence type="ECO:0000256" key="1">
    <source>
        <dbReference type="ARBA" id="ARBA00038310"/>
    </source>
</evidence>
<dbReference type="InterPro" id="IPR032466">
    <property type="entry name" value="Metal_Hydrolase"/>
</dbReference>
<dbReference type="SUPFAM" id="SSF51556">
    <property type="entry name" value="Metallo-dependent hydrolases"/>
    <property type="match status" value="1"/>
</dbReference>
<dbReference type="Pfam" id="PF04909">
    <property type="entry name" value="Amidohydro_2"/>
    <property type="match status" value="1"/>
</dbReference>
<reference evidence="3 4" key="1">
    <citation type="journal article" date="2019" name="Int. J. Syst. Evol. Microbiol.">
        <title>The Global Catalogue of Microorganisms (GCM) 10K type strain sequencing project: providing services to taxonomists for standard genome sequencing and annotation.</title>
        <authorList>
            <consortium name="The Broad Institute Genomics Platform"/>
            <consortium name="The Broad Institute Genome Sequencing Center for Infectious Disease"/>
            <person name="Wu L."/>
            <person name="Ma J."/>
        </authorList>
    </citation>
    <scope>NUCLEOTIDE SEQUENCE [LARGE SCALE GENOMIC DNA]</scope>
    <source>
        <strain evidence="3 4">CGMCC 1.3240</strain>
    </source>
</reference>
<evidence type="ECO:0000259" key="2">
    <source>
        <dbReference type="Pfam" id="PF04909"/>
    </source>
</evidence>
<keyword evidence="4" id="KW-1185">Reference proteome</keyword>